<feature type="compositionally biased region" description="Polar residues" evidence="2">
    <location>
        <begin position="93"/>
        <end position="102"/>
    </location>
</feature>
<dbReference type="InterPro" id="IPR036737">
    <property type="entry name" value="OmpA-like_sf"/>
</dbReference>
<feature type="compositionally biased region" description="Basic and acidic residues" evidence="2">
    <location>
        <begin position="83"/>
        <end position="92"/>
    </location>
</feature>
<reference evidence="4 5" key="1">
    <citation type="submission" date="2023-11" db="EMBL/GenBank/DDBJ databases">
        <title>Analysis of the Genomes of Mucilaginibacter gossypii cycad 4 and M. sabulilitoris SNA2: microbes with the potential for plant growth promotion.</title>
        <authorList>
            <person name="Hirsch A.M."/>
            <person name="Humm E."/>
            <person name="Rubbi M."/>
            <person name="Del Vecchio G."/>
            <person name="Ha S.M."/>
            <person name="Pellegrini M."/>
            <person name="Gunsalus R.P."/>
        </authorList>
    </citation>
    <scope>NUCLEOTIDE SEQUENCE [LARGE SCALE GENOMIC DNA]</scope>
    <source>
        <strain evidence="4 5">SNA2</strain>
    </source>
</reference>
<name>A0ABZ0TIF2_9SPHI</name>
<evidence type="ECO:0000256" key="2">
    <source>
        <dbReference type="SAM" id="MobiDB-lite"/>
    </source>
</evidence>
<evidence type="ECO:0000259" key="3">
    <source>
        <dbReference type="PROSITE" id="PS51123"/>
    </source>
</evidence>
<proteinExistence type="predicted"/>
<evidence type="ECO:0000313" key="4">
    <source>
        <dbReference type="EMBL" id="WPU91355.1"/>
    </source>
</evidence>
<dbReference type="PROSITE" id="PS51123">
    <property type="entry name" value="OMPA_2"/>
    <property type="match status" value="1"/>
</dbReference>
<dbReference type="SUPFAM" id="SSF103088">
    <property type="entry name" value="OmpA-like"/>
    <property type="match status" value="1"/>
</dbReference>
<feature type="compositionally biased region" description="Pro residues" evidence="2">
    <location>
        <begin position="326"/>
        <end position="343"/>
    </location>
</feature>
<feature type="region of interest" description="Disordered" evidence="2">
    <location>
        <begin position="202"/>
        <end position="225"/>
    </location>
</feature>
<dbReference type="EMBL" id="CP139558">
    <property type="protein sequence ID" value="WPU91355.1"/>
    <property type="molecule type" value="Genomic_DNA"/>
</dbReference>
<feature type="domain" description="OmpA-like" evidence="3">
    <location>
        <begin position="215"/>
        <end position="327"/>
    </location>
</feature>
<dbReference type="Pfam" id="PF00691">
    <property type="entry name" value="OmpA"/>
    <property type="match status" value="1"/>
</dbReference>
<dbReference type="InterPro" id="IPR006665">
    <property type="entry name" value="OmpA-like"/>
</dbReference>
<gene>
    <name evidence="4" type="ORF">SNE25_18720</name>
</gene>
<sequence>MLTAKQLQPENNTIKAQNNQPFFSRHMVQAKLEVNEPGDRFEREADAMADKVMRMSIPSMDGSAFFSSAETGLQRKCQHCEEEEKLQRKESSDTAAQGSSELDSYVGSLGSSGQAIPESSRQFFEPRFGHDFSNVRIHTDSVAAKSAQSINALAYTSGNNIVFNSGQFSPESDSGKRLMAHELTHVVQQGSGVATKRIQRAGNPSDIPPMACDPANSSPSPSVLSSSFATSATELTPAQRADIANFAVSWTASGGTDALRVDGYASTPGTDQLNWQLSCSRAISVANELRNNGVPDSMITIFAHGETSEFGSQLNNQVANISMSNPAPPPAPTPPPPPAPPVPATAAVFSEDPSEQFAGYDASVAPNWQVVPVGERRIARVTVTPAGSTPTFVSDTPGVATVTATATGISINGVSAGVANITAMAGTTVLATLQVSVKSQLARSVAFHYVCDSATAAAGGPHCSDHTPTADVMRALLNNVWQLQSNVMFTGGASNDVVAPGDLGTQVDDNGTGGGEMATVTALGSGVNYNVFRVGDLTSTVCGGDHRCNGGITNGSNTLIADTPCADGLGLPHEAGHFLGLGHGSGFIMNPCLTPRLNRRVSKAMTDIVNP</sequence>
<evidence type="ECO:0000313" key="5">
    <source>
        <dbReference type="Proteomes" id="UP001324380"/>
    </source>
</evidence>
<dbReference type="InterPro" id="IPR025295">
    <property type="entry name" value="eCIS_core_dom"/>
</dbReference>
<dbReference type="Proteomes" id="UP001324380">
    <property type="component" value="Chromosome"/>
</dbReference>
<feature type="compositionally biased region" description="Low complexity" evidence="2">
    <location>
        <begin position="214"/>
        <end position="225"/>
    </location>
</feature>
<evidence type="ECO:0000256" key="1">
    <source>
        <dbReference type="PROSITE-ProRule" id="PRU00473"/>
    </source>
</evidence>
<feature type="region of interest" description="Disordered" evidence="2">
    <location>
        <begin position="83"/>
        <end position="116"/>
    </location>
</feature>
<dbReference type="Pfam" id="PF13699">
    <property type="entry name" value="eCIS_core"/>
    <property type="match status" value="1"/>
</dbReference>
<organism evidence="4 5">
    <name type="scientific">Mucilaginibacter sabulilitoris</name>
    <dbReference type="NCBI Taxonomy" id="1173583"/>
    <lineage>
        <taxon>Bacteria</taxon>
        <taxon>Pseudomonadati</taxon>
        <taxon>Bacteroidota</taxon>
        <taxon>Sphingobacteriia</taxon>
        <taxon>Sphingobacteriales</taxon>
        <taxon>Sphingobacteriaceae</taxon>
        <taxon>Mucilaginibacter</taxon>
    </lineage>
</organism>
<accession>A0ABZ0TIF2</accession>
<protein>
    <submittedName>
        <fullName evidence="4">DUF4157 domain-containing protein</fullName>
    </submittedName>
</protein>
<keyword evidence="5" id="KW-1185">Reference proteome</keyword>
<keyword evidence="1" id="KW-0472">Membrane</keyword>
<feature type="region of interest" description="Disordered" evidence="2">
    <location>
        <begin position="321"/>
        <end position="344"/>
    </location>
</feature>
<dbReference type="Gene3D" id="3.30.1330.60">
    <property type="entry name" value="OmpA-like domain"/>
    <property type="match status" value="1"/>
</dbReference>
<dbReference type="RefSeq" id="WP_321560521.1">
    <property type="nucleotide sequence ID" value="NZ_CP139558.1"/>
</dbReference>